<keyword evidence="1" id="KW-0472">Membrane</keyword>
<organism evidence="2">
    <name type="scientific">marine metagenome</name>
    <dbReference type="NCBI Taxonomy" id="408172"/>
    <lineage>
        <taxon>unclassified sequences</taxon>
        <taxon>metagenomes</taxon>
        <taxon>ecological metagenomes</taxon>
    </lineage>
</organism>
<dbReference type="EMBL" id="UINC01207791">
    <property type="protein sequence ID" value="SVE30035.1"/>
    <property type="molecule type" value="Genomic_DNA"/>
</dbReference>
<keyword evidence="1" id="KW-1133">Transmembrane helix</keyword>
<accession>A0A383CEA2</accession>
<feature type="non-terminal residue" evidence="2">
    <location>
        <position position="87"/>
    </location>
</feature>
<gene>
    <name evidence="2" type="ORF">METZ01_LOCUS482889</name>
</gene>
<protein>
    <submittedName>
        <fullName evidence="2">Uncharacterized protein</fullName>
    </submittedName>
</protein>
<sequence length="87" mass="10319">MRRNDFFHDKNQQFWLEARMLLPDESGVSVLFLTNNIFLQVDMLDLLKHKKTFRLGLSFPVFFLMGFFCLMSFPKSVEARIGCSYDE</sequence>
<proteinExistence type="predicted"/>
<evidence type="ECO:0000313" key="2">
    <source>
        <dbReference type="EMBL" id="SVE30035.1"/>
    </source>
</evidence>
<evidence type="ECO:0000256" key="1">
    <source>
        <dbReference type="SAM" id="Phobius"/>
    </source>
</evidence>
<name>A0A383CEA2_9ZZZZ</name>
<dbReference type="AlphaFoldDB" id="A0A383CEA2"/>
<keyword evidence="1" id="KW-0812">Transmembrane</keyword>
<feature type="transmembrane region" description="Helical" evidence="1">
    <location>
        <begin position="53"/>
        <end position="73"/>
    </location>
</feature>
<reference evidence="2" key="1">
    <citation type="submission" date="2018-05" db="EMBL/GenBank/DDBJ databases">
        <authorList>
            <person name="Lanie J.A."/>
            <person name="Ng W.-L."/>
            <person name="Kazmierczak K.M."/>
            <person name="Andrzejewski T.M."/>
            <person name="Davidsen T.M."/>
            <person name="Wayne K.J."/>
            <person name="Tettelin H."/>
            <person name="Glass J.I."/>
            <person name="Rusch D."/>
            <person name="Podicherti R."/>
            <person name="Tsui H.-C.T."/>
            <person name="Winkler M.E."/>
        </authorList>
    </citation>
    <scope>NUCLEOTIDE SEQUENCE</scope>
</reference>